<dbReference type="CDD" id="cd03046">
    <property type="entry name" value="GST_N_GTT1_like"/>
    <property type="match status" value="1"/>
</dbReference>
<proteinExistence type="inferred from homology"/>
<sequence>MITVWTYDWVPNGPRGHVRDIRLRWALEEAGLDYVVKSVPFDGRGPDHIARQPFGQIPFIDDGEVTLFESGACLLYIARKSEVLMPRDGKGEADVTQWLIAALNSVEMVSVPWWFIDKPGQGDNPLGGWLRSRFERLDAALGDRDWFAQSGFSVADIMMADTLRVPLKRGALDTYPKLIAYVERALARPAFKKAYDDQLAHFAAGDRARAS</sequence>
<dbReference type="CDD" id="cd03207">
    <property type="entry name" value="GST_C_8"/>
    <property type="match status" value="1"/>
</dbReference>
<dbReference type="Gene3D" id="1.20.1050.10">
    <property type="match status" value="1"/>
</dbReference>
<dbReference type="AlphaFoldDB" id="A0A1G7Y4P6"/>
<dbReference type="Gene3D" id="3.40.30.10">
    <property type="entry name" value="Glutaredoxin"/>
    <property type="match status" value="1"/>
</dbReference>
<dbReference type="SFLD" id="SFLDS00019">
    <property type="entry name" value="Glutathione_Transferase_(cytos"/>
    <property type="match status" value="1"/>
</dbReference>
<dbReference type="GO" id="GO:0016740">
    <property type="term" value="F:transferase activity"/>
    <property type="evidence" value="ECO:0007669"/>
    <property type="project" value="UniProtKB-KW"/>
</dbReference>
<dbReference type="Proteomes" id="UP000199495">
    <property type="component" value="Unassembled WGS sequence"/>
</dbReference>
<evidence type="ECO:0000259" key="2">
    <source>
        <dbReference type="PROSITE" id="PS50404"/>
    </source>
</evidence>
<dbReference type="EMBL" id="FNCS01000012">
    <property type="protein sequence ID" value="SDG91425.1"/>
    <property type="molecule type" value="Genomic_DNA"/>
</dbReference>
<organism evidence="4 5">
    <name type="scientific">Pelagibacterium luteolum</name>
    <dbReference type="NCBI Taxonomy" id="440168"/>
    <lineage>
        <taxon>Bacteria</taxon>
        <taxon>Pseudomonadati</taxon>
        <taxon>Pseudomonadota</taxon>
        <taxon>Alphaproteobacteria</taxon>
        <taxon>Hyphomicrobiales</taxon>
        <taxon>Devosiaceae</taxon>
        <taxon>Pelagibacterium</taxon>
    </lineage>
</organism>
<name>A0A1G7Y4P6_9HYPH</name>
<dbReference type="FunFam" id="3.40.30.10:FF:000331">
    <property type="entry name" value="Glutathione S-transferase"/>
    <property type="match status" value="1"/>
</dbReference>
<dbReference type="PANTHER" id="PTHR44051:SF9">
    <property type="entry name" value="GLUTATHIONE S-TRANSFERASE 1"/>
    <property type="match status" value="1"/>
</dbReference>
<dbReference type="InterPro" id="IPR004046">
    <property type="entry name" value="GST_C"/>
</dbReference>
<evidence type="ECO:0000256" key="1">
    <source>
        <dbReference type="RuleBase" id="RU003494"/>
    </source>
</evidence>
<dbReference type="Pfam" id="PF00043">
    <property type="entry name" value="GST_C"/>
    <property type="match status" value="1"/>
</dbReference>
<dbReference type="SFLD" id="SFLDG00358">
    <property type="entry name" value="Main_(cytGST)"/>
    <property type="match status" value="1"/>
</dbReference>
<dbReference type="InterPro" id="IPR040079">
    <property type="entry name" value="Glutathione_S-Trfase"/>
</dbReference>
<dbReference type="Pfam" id="PF02798">
    <property type="entry name" value="GST_N"/>
    <property type="match status" value="1"/>
</dbReference>
<gene>
    <name evidence="4" type="ORF">SAMN04487974_11252</name>
</gene>
<dbReference type="InterPro" id="IPR010987">
    <property type="entry name" value="Glutathione-S-Trfase_C-like"/>
</dbReference>
<reference evidence="4 5" key="1">
    <citation type="submission" date="2016-10" db="EMBL/GenBank/DDBJ databases">
        <authorList>
            <person name="de Groot N.N."/>
        </authorList>
    </citation>
    <scope>NUCLEOTIDE SEQUENCE [LARGE SCALE GENOMIC DNA]</scope>
    <source>
        <strain evidence="4 5">CGMCC 1.10267</strain>
    </source>
</reference>
<dbReference type="InterPro" id="IPR004045">
    <property type="entry name" value="Glutathione_S-Trfase_N"/>
</dbReference>
<evidence type="ECO:0000313" key="5">
    <source>
        <dbReference type="Proteomes" id="UP000199495"/>
    </source>
</evidence>
<evidence type="ECO:0000259" key="3">
    <source>
        <dbReference type="PROSITE" id="PS50405"/>
    </source>
</evidence>
<dbReference type="SUPFAM" id="SSF52833">
    <property type="entry name" value="Thioredoxin-like"/>
    <property type="match status" value="1"/>
</dbReference>
<protein>
    <submittedName>
        <fullName evidence="4">Glutathione S-transferase</fullName>
    </submittedName>
</protein>
<keyword evidence="5" id="KW-1185">Reference proteome</keyword>
<dbReference type="PROSITE" id="PS50404">
    <property type="entry name" value="GST_NTER"/>
    <property type="match status" value="1"/>
</dbReference>
<dbReference type="InterPro" id="IPR036282">
    <property type="entry name" value="Glutathione-S-Trfase_C_sf"/>
</dbReference>
<dbReference type="RefSeq" id="WP_090597658.1">
    <property type="nucleotide sequence ID" value="NZ_FNCS01000012.1"/>
</dbReference>
<keyword evidence="4" id="KW-0808">Transferase</keyword>
<dbReference type="SUPFAM" id="SSF47616">
    <property type="entry name" value="GST C-terminal domain-like"/>
    <property type="match status" value="1"/>
</dbReference>
<comment type="similarity">
    <text evidence="1">Belongs to the GST superfamily.</text>
</comment>
<accession>A0A1G7Y4P6</accession>
<dbReference type="OrthoDB" id="9811242at2"/>
<dbReference type="STRING" id="440168.SAMN04487974_11252"/>
<evidence type="ECO:0000313" key="4">
    <source>
        <dbReference type="EMBL" id="SDG91425.1"/>
    </source>
</evidence>
<feature type="domain" description="GST N-terminal" evidence="2">
    <location>
        <begin position="7"/>
        <end position="85"/>
    </location>
</feature>
<dbReference type="PROSITE" id="PS50405">
    <property type="entry name" value="GST_CTER"/>
    <property type="match status" value="1"/>
</dbReference>
<feature type="domain" description="GST C-terminal" evidence="3">
    <location>
        <begin position="88"/>
        <end position="211"/>
    </location>
</feature>
<dbReference type="PANTHER" id="PTHR44051">
    <property type="entry name" value="GLUTATHIONE S-TRANSFERASE-RELATED"/>
    <property type="match status" value="1"/>
</dbReference>
<dbReference type="InterPro" id="IPR036249">
    <property type="entry name" value="Thioredoxin-like_sf"/>
</dbReference>